<evidence type="ECO:0000313" key="8">
    <source>
        <dbReference type="EMBL" id="CAF4175267.1"/>
    </source>
</evidence>
<dbReference type="EMBL" id="CAJNOO010000783">
    <property type="protein sequence ID" value="CAF1032556.1"/>
    <property type="molecule type" value="Genomic_DNA"/>
</dbReference>
<gene>
    <name evidence="8" type="ORF">FNK824_LOCUS34912</name>
    <name evidence="7" type="ORF">RFH988_LOCUS15792</name>
</gene>
<evidence type="ECO:0000259" key="6">
    <source>
        <dbReference type="PROSITE" id="PS50051"/>
    </source>
</evidence>
<dbReference type="Pfam" id="PF17855">
    <property type="entry name" value="MCM_lid"/>
    <property type="match status" value="1"/>
</dbReference>
<keyword evidence="4" id="KW-0067">ATP-binding</keyword>
<dbReference type="InterPro" id="IPR031327">
    <property type="entry name" value="MCM"/>
</dbReference>
<dbReference type="InterPro" id="IPR027417">
    <property type="entry name" value="P-loop_NTPase"/>
</dbReference>
<comment type="similarity">
    <text evidence="1">Belongs to the MCM family.</text>
</comment>
<organism evidence="8 9">
    <name type="scientific">Rotaria sordida</name>
    <dbReference type="NCBI Taxonomy" id="392033"/>
    <lineage>
        <taxon>Eukaryota</taxon>
        <taxon>Metazoa</taxon>
        <taxon>Spiralia</taxon>
        <taxon>Gnathifera</taxon>
        <taxon>Rotifera</taxon>
        <taxon>Eurotatoria</taxon>
        <taxon>Bdelloidea</taxon>
        <taxon>Philodinida</taxon>
        <taxon>Philodinidae</taxon>
        <taxon>Rotaria</taxon>
    </lineage>
</organism>
<evidence type="ECO:0000313" key="7">
    <source>
        <dbReference type="EMBL" id="CAF1032556.1"/>
    </source>
</evidence>
<evidence type="ECO:0000313" key="9">
    <source>
        <dbReference type="Proteomes" id="UP000663874"/>
    </source>
</evidence>
<dbReference type="GO" id="GO:0005634">
    <property type="term" value="C:nucleus"/>
    <property type="evidence" value="ECO:0007669"/>
    <property type="project" value="TreeGrafter"/>
</dbReference>
<protein>
    <recommendedName>
        <fullName evidence="6">MCM C-terminal AAA(+) ATPase domain-containing protein</fullName>
    </recommendedName>
</protein>
<evidence type="ECO:0000256" key="4">
    <source>
        <dbReference type="ARBA" id="ARBA00022840"/>
    </source>
</evidence>
<evidence type="ECO:0000256" key="3">
    <source>
        <dbReference type="ARBA" id="ARBA00022741"/>
    </source>
</evidence>
<dbReference type="GO" id="GO:1902975">
    <property type="term" value="P:mitotic DNA replication initiation"/>
    <property type="evidence" value="ECO:0007669"/>
    <property type="project" value="TreeGrafter"/>
</dbReference>
<dbReference type="SMART" id="SM00350">
    <property type="entry name" value="MCM"/>
    <property type="match status" value="1"/>
</dbReference>
<dbReference type="GO" id="GO:0006271">
    <property type="term" value="P:DNA strand elongation involved in DNA replication"/>
    <property type="evidence" value="ECO:0007669"/>
    <property type="project" value="TreeGrafter"/>
</dbReference>
<dbReference type="InterPro" id="IPR041562">
    <property type="entry name" value="MCM_lid"/>
</dbReference>
<keyword evidence="3" id="KW-0547">Nucleotide-binding</keyword>
<dbReference type="AlphaFoldDB" id="A0A819ZJ59"/>
<dbReference type="PANTHER" id="PTHR11630:SF66">
    <property type="entry name" value="DNA REPLICATION LICENSING FACTOR MCM4"/>
    <property type="match status" value="1"/>
</dbReference>
<dbReference type="Proteomes" id="UP000663874">
    <property type="component" value="Unassembled WGS sequence"/>
</dbReference>
<dbReference type="GO" id="GO:0017116">
    <property type="term" value="F:single-stranded DNA helicase activity"/>
    <property type="evidence" value="ECO:0007669"/>
    <property type="project" value="TreeGrafter"/>
</dbReference>
<name>A0A819ZJ59_9BILA</name>
<dbReference type="Proteomes" id="UP000663882">
    <property type="component" value="Unassembled WGS sequence"/>
</dbReference>
<reference evidence="8" key="1">
    <citation type="submission" date="2021-02" db="EMBL/GenBank/DDBJ databases">
        <authorList>
            <person name="Nowell W R."/>
        </authorList>
    </citation>
    <scope>NUCLEOTIDE SEQUENCE</scope>
</reference>
<comment type="caution">
    <text evidence="8">The sequence shown here is derived from an EMBL/GenBank/DDBJ whole genome shotgun (WGS) entry which is preliminary data.</text>
</comment>
<dbReference type="OrthoDB" id="10251574at2759"/>
<evidence type="ECO:0000256" key="5">
    <source>
        <dbReference type="ARBA" id="ARBA00023125"/>
    </source>
</evidence>
<dbReference type="EMBL" id="CAJOBE010014202">
    <property type="protein sequence ID" value="CAF4175267.1"/>
    <property type="molecule type" value="Genomic_DNA"/>
</dbReference>
<proteinExistence type="inferred from homology"/>
<dbReference type="InterPro" id="IPR001208">
    <property type="entry name" value="MCM_dom"/>
</dbReference>
<evidence type="ECO:0000256" key="1">
    <source>
        <dbReference type="ARBA" id="ARBA00008010"/>
    </source>
</evidence>
<sequence>AGGLTAYVTKDPETGQLVLQTGALVLADNSICCIDQFDKTNKIGIICKLNTRTSILAAANPIDSQWNKSKTIIENIQLSPTLLSRFDLIFLLLDPQNETYDRRLAQHLASWYQYEKGNENAHEAMDIDLLRDYISHARTFVNPQLTELAGKLLVSSYVEIRKVGNSKEQISACPRQLESLIRLAEAHAKVRLSDKVEEFDVKEAKRLYCKALINAGERRLLADLAQIVKHYLKKRKLTEKKGLIKIHTLFNEIDKRINELIKRDEISALIDHIYELIDEIEENIEIVTHKEPEDEDIEALKYTLKQIKCGLENYLTRVDTILDEKLSYLNNDDDGHNEEEDYEEDDEVNINTIMNDPLAQLHRIINSLVVQGIISDPAQESITRNMFDDAIRALEEKQFLIETNHTIQTLTSDIIDMIDDAFFSDLRKWIEQVETVR</sequence>
<dbReference type="SUPFAM" id="SSF52540">
    <property type="entry name" value="P-loop containing nucleoside triphosphate hydrolases"/>
    <property type="match status" value="1"/>
</dbReference>
<feature type="domain" description="MCM C-terminal AAA(+) ATPase" evidence="6">
    <location>
        <begin position="1"/>
        <end position="108"/>
    </location>
</feature>
<accession>A0A819ZJ59</accession>
<dbReference type="PANTHER" id="PTHR11630">
    <property type="entry name" value="DNA REPLICATION LICENSING FACTOR MCM FAMILY MEMBER"/>
    <property type="match status" value="1"/>
</dbReference>
<dbReference type="Pfam" id="PF00493">
    <property type="entry name" value="MCM"/>
    <property type="match status" value="1"/>
</dbReference>
<evidence type="ECO:0000256" key="2">
    <source>
        <dbReference type="ARBA" id="ARBA00022705"/>
    </source>
</evidence>
<dbReference type="PROSITE" id="PS50051">
    <property type="entry name" value="MCM_2"/>
    <property type="match status" value="1"/>
</dbReference>
<dbReference type="GO" id="GO:0000727">
    <property type="term" value="P:double-strand break repair via break-induced replication"/>
    <property type="evidence" value="ECO:0007669"/>
    <property type="project" value="TreeGrafter"/>
</dbReference>
<keyword evidence="2" id="KW-0235">DNA replication</keyword>
<dbReference type="GO" id="GO:0042555">
    <property type="term" value="C:MCM complex"/>
    <property type="evidence" value="ECO:0007669"/>
    <property type="project" value="TreeGrafter"/>
</dbReference>
<dbReference type="GO" id="GO:0005524">
    <property type="term" value="F:ATP binding"/>
    <property type="evidence" value="ECO:0007669"/>
    <property type="project" value="UniProtKB-KW"/>
</dbReference>
<feature type="non-terminal residue" evidence="8">
    <location>
        <position position="1"/>
    </location>
</feature>
<dbReference type="Gene3D" id="3.40.50.300">
    <property type="entry name" value="P-loop containing nucleotide triphosphate hydrolases"/>
    <property type="match status" value="1"/>
</dbReference>
<dbReference type="GO" id="GO:0003697">
    <property type="term" value="F:single-stranded DNA binding"/>
    <property type="evidence" value="ECO:0007669"/>
    <property type="project" value="TreeGrafter"/>
</dbReference>
<keyword evidence="5" id="KW-0238">DNA-binding</keyword>